<protein>
    <submittedName>
        <fullName evidence="1">Uncharacterized protein</fullName>
    </submittedName>
</protein>
<name>A0A6G3ZX44_9BACL</name>
<dbReference type="EMBL" id="JAAIKC010000003">
    <property type="protein sequence ID" value="NEW06650.1"/>
    <property type="molecule type" value="Genomic_DNA"/>
</dbReference>
<dbReference type="AlphaFoldDB" id="A0A6G3ZX44"/>
<proteinExistence type="predicted"/>
<accession>A0A6G3ZX44</accession>
<evidence type="ECO:0000313" key="1">
    <source>
        <dbReference type="EMBL" id="NEW06650.1"/>
    </source>
</evidence>
<comment type="caution">
    <text evidence="1">The sequence shown here is derived from an EMBL/GenBank/DDBJ whole genome shotgun (WGS) entry which is preliminary data.</text>
</comment>
<organism evidence="1">
    <name type="scientific">Paenibacillus sp. SYP-B3998</name>
    <dbReference type="NCBI Taxonomy" id="2678564"/>
    <lineage>
        <taxon>Bacteria</taxon>
        <taxon>Bacillati</taxon>
        <taxon>Bacillota</taxon>
        <taxon>Bacilli</taxon>
        <taxon>Bacillales</taxon>
        <taxon>Paenibacillaceae</taxon>
        <taxon>Paenibacillus</taxon>
    </lineage>
</organism>
<reference evidence="1" key="1">
    <citation type="submission" date="2020-02" db="EMBL/GenBank/DDBJ databases">
        <authorList>
            <person name="Shen X.-R."/>
            <person name="Zhang Y.-X."/>
        </authorList>
    </citation>
    <scope>NUCLEOTIDE SEQUENCE</scope>
    <source>
        <strain evidence="1">SYP-B3998</strain>
    </source>
</reference>
<sequence>MQDENDPVLHAENSTHLFKKETIERMLNDFRLILQQVSIDPSLLLRDLTL</sequence>
<dbReference type="RefSeq" id="WP_163946036.1">
    <property type="nucleotide sequence ID" value="NZ_JAAIKC010000003.1"/>
</dbReference>
<gene>
    <name evidence="1" type="ORF">GK047_11555</name>
</gene>